<evidence type="ECO:0000313" key="16">
    <source>
        <dbReference type="EMBL" id="KAF5943347.1"/>
    </source>
</evidence>
<evidence type="ECO:0000256" key="2">
    <source>
        <dbReference type="ARBA" id="ARBA00022527"/>
    </source>
</evidence>
<keyword evidence="2" id="KW-0723">Serine/threonine-protein kinase</keyword>
<proteinExistence type="predicted"/>
<keyword evidence="8" id="KW-0418">Kinase</keyword>
<comment type="caution">
    <text evidence="16">The sequence shown here is derived from an EMBL/GenBank/DDBJ whole genome shotgun (WGS) entry which is preliminary data.</text>
</comment>
<dbReference type="GO" id="GO:0005886">
    <property type="term" value="C:plasma membrane"/>
    <property type="evidence" value="ECO:0007669"/>
    <property type="project" value="TreeGrafter"/>
</dbReference>
<dbReference type="PANTHER" id="PTHR27002">
    <property type="entry name" value="RECEPTOR-LIKE SERINE/THREONINE-PROTEIN KINASE SD1-8"/>
    <property type="match status" value="1"/>
</dbReference>
<feature type="domain" description="Protein kinase" evidence="14">
    <location>
        <begin position="170"/>
        <end position="471"/>
    </location>
</feature>
<dbReference type="Pfam" id="PF00069">
    <property type="entry name" value="Pkinase"/>
    <property type="match status" value="1"/>
</dbReference>
<evidence type="ECO:0000256" key="10">
    <source>
        <dbReference type="ARBA" id="ARBA00022989"/>
    </source>
</evidence>
<evidence type="ECO:0000259" key="15">
    <source>
        <dbReference type="PROSITE" id="PS51473"/>
    </source>
</evidence>
<dbReference type="Pfam" id="PF01657">
    <property type="entry name" value="Stress-antifung"/>
    <property type="match status" value="2"/>
</dbReference>
<gene>
    <name evidence="16" type="ORF">HYC85_017424</name>
</gene>
<sequence length="510" mass="57599">MGNDQDRLFGLFLCYNFVETQKCENCITSAIQDIKNRCENRNEAVMWEENCQLRYSNEPFFGTLDVTGNIFQYNSENVSDEELGLFISVVNDTLHKLSRLAAFNASYGMYATEAVTFTDTKTIYALVQCTADLSPDDCNTCLETAIANTSTCCSKSRGARLFSRSCFLRYEFYAFYGDASKSSTENQRIFAKERQVSGPEVQLHETGDPSKIDVHHQNLQVRDNLNSQNFPFIDWVTLSAATDNFSASNKLGQGGFGPVYKGQLLDGREVAVKRLSSCSEQDPRKRAQMNWSRRLNIIYGIARGMLYLHEDSRLRIIHRDLKPSNVLLDSELNPKISDFGMARIFGGSDGATNTAKIVGTYGYMAPEFAMEGLYSIKSDVFSFGVLLIEIITGRRNANFHLTKCAPSLIAYVWQLWNEGKGLELIDPLLTESCDLDEFLRYMHIGLLCVQEDAYDRPTMSSVVVMLKSEVITLSQPERPAFSVGRFTDHYEPNDKDYSVNESTISEIMPR</sequence>
<accession>A0A7J7GSD0</accession>
<keyword evidence="9" id="KW-0067">ATP-binding</keyword>
<evidence type="ECO:0000256" key="11">
    <source>
        <dbReference type="ARBA" id="ARBA00023136"/>
    </source>
</evidence>
<dbReference type="PROSITE" id="PS51473">
    <property type="entry name" value="GNK2"/>
    <property type="match status" value="2"/>
</dbReference>
<keyword evidence="13" id="KW-0325">Glycoprotein</keyword>
<feature type="domain" description="Gnk2-homologous" evidence="15">
    <location>
        <begin position="66"/>
        <end position="175"/>
    </location>
</feature>
<dbReference type="EMBL" id="JACBKZ010000008">
    <property type="protein sequence ID" value="KAF5943347.1"/>
    <property type="molecule type" value="Genomic_DNA"/>
</dbReference>
<dbReference type="InterPro" id="IPR038408">
    <property type="entry name" value="GNK2_sf"/>
</dbReference>
<name>A0A7J7GSD0_CAMSI</name>
<evidence type="ECO:0000256" key="6">
    <source>
        <dbReference type="ARBA" id="ARBA00022737"/>
    </source>
</evidence>
<keyword evidence="5" id="KW-0732">Signal</keyword>
<keyword evidence="11" id="KW-0472">Membrane</keyword>
<evidence type="ECO:0000256" key="1">
    <source>
        <dbReference type="ARBA" id="ARBA00004167"/>
    </source>
</evidence>
<dbReference type="FunFam" id="1.10.510.10:FF:000467">
    <property type="entry name" value="Liguleless narrow1"/>
    <property type="match status" value="1"/>
</dbReference>
<evidence type="ECO:0000313" key="17">
    <source>
        <dbReference type="Proteomes" id="UP000593564"/>
    </source>
</evidence>
<keyword evidence="12" id="KW-0675">Receptor</keyword>
<keyword evidence="4" id="KW-0812">Transmembrane</keyword>
<evidence type="ECO:0008006" key="18">
    <source>
        <dbReference type="Google" id="ProtNLM"/>
    </source>
</evidence>
<organism evidence="16 17">
    <name type="scientific">Camellia sinensis</name>
    <name type="common">Tea plant</name>
    <name type="synonym">Thea sinensis</name>
    <dbReference type="NCBI Taxonomy" id="4442"/>
    <lineage>
        <taxon>Eukaryota</taxon>
        <taxon>Viridiplantae</taxon>
        <taxon>Streptophyta</taxon>
        <taxon>Embryophyta</taxon>
        <taxon>Tracheophyta</taxon>
        <taxon>Spermatophyta</taxon>
        <taxon>Magnoliopsida</taxon>
        <taxon>eudicotyledons</taxon>
        <taxon>Gunneridae</taxon>
        <taxon>Pentapetalae</taxon>
        <taxon>asterids</taxon>
        <taxon>Ericales</taxon>
        <taxon>Theaceae</taxon>
        <taxon>Camellia</taxon>
    </lineage>
</organism>
<dbReference type="InterPro" id="IPR002902">
    <property type="entry name" value="GNK2"/>
</dbReference>
<dbReference type="CDD" id="cd23509">
    <property type="entry name" value="Gnk2-like"/>
    <property type="match status" value="2"/>
</dbReference>
<evidence type="ECO:0000256" key="3">
    <source>
        <dbReference type="ARBA" id="ARBA00022679"/>
    </source>
</evidence>
<keyword evidence="10" id="KW-1133">Transmembrane helix</keyword>
<reference evidence="17" key="1">
    <citation type="journal article" date="2020" name="Nat. Commun.">
        <title>Genome assembly of wild tea tree DASZ reveals pedigree and selection history of tea varieties.</title>
        <authorList>
            <person name="Zhang W."/>
            <person name="Zhang Y."/>
            <person name="Qiu H."/>
            <person name="Guo Y."/>
            <person name="Wan H."/>
            <person name="Zhang X."/>
            <person name="Scossa F."/>
            <person name="Alseekh S."/>
            <person name="Zhang Q."/>
            <person name="Wang P."/>
            <person name="Xu L."/>
            <person name="Schmidt M.H."/>
            <person name="Jia X."/>
            <person name="Li D."/>
            <person name="Zhu A."/>
            <person name="Guo F."/>
            <person name="Chen W."/>
            <person name="Ni D."/>
            <person name="Usadel B."/>
            <person name="Fernie A.R."/>
            <person name="Wen W."/>
        </authorList>
    </citation>
    <scope>NUCLEOTIDE SEQUENCE [LARGE SCALE GENOMIC DNA]</scope>
    <source>
        <strain evidence="17">cv. G240</strain>
    </source>
</reference>
<dbReference type="PANTHER" id="PTHR27002:SF679">
    <property type="entry name" value="CYSTEINE-RICH RECEPTOR-LIKE PROTEIN KINASE 10 ISOFORM X1"/>
    <property type="match status" value="1"/>
</dbReference>
<evidence type="ECO:0000256" key="7">
    <source>
        <dbReference type="ARBA" id="ARBA00022741"/>
    </source>
</evidence>
<reference evidence="16 17" key="2">
    <citation type="submission" date="2020-07" db="EMBL/GenBank/DDBJ databases">
        <title>Genome assembly of wild tea tree DASZ reveals pedigree and selection history of tea varieties.</title>
        <authorList>
            <person name="Zhang W."/>
        </authorList>
    </citation>
    <scope>NUCLEOTIDE SEQUENCE [LARGE SCALE GENOMIC DNA]</scope>
    <source>
        <strain evidence="17">cv. G240</strain>
        <tissue evidence="16">Leaf</tissue>
    </source>
</reference>
<dbReference type="InterPro" id="IPR008271">
    <property type="entry name" value="Ser/Thr_kinase_AS"/>
</dbReference>
<dbReference type="FunFam" id="3.30.430.20:FF:000002">
    <property type="entry name" value="Cysteine-rich receptor-like protein kinase 10"/>
    <property type="match status" value="1"/>
</dbReference>
<dbReference type="InterPro" id="IPR011009">
    <property type="entry name" value="Kinase-like_dom_sf"/>
</dbReference>
<comment type="subcellular location">
    <subcellularLocation>
        <location evidence="1">Membrane</location>
        <topology evidence="1">Single-pass membrane protein</topology>
    </subcellularLocation>
</comment>
<dbReference type="Gene3D" id="3.30.430.20">
    <property type="entry name" value="Gnk2 domain, C-X8-C-X2-C motif"/>
    <property type="match status" value="2"/>
</dbReference>
<feature type="domain" description="Gnk2-homologous" evidence="15">
    <location>
        <begin position="1"/>
        <end position="60"/>
    </location>
</feature>
<dbReference type="AlphaFoldDB" id="A0A7J7GSD0"/>
<keyword evidence="7" id="KW-0547">Nucleotide-binding</keyword>
<evidence type="ECO:0000256" key="8">
    <source>
        <dbReference type="ARBA" id="ARBA00022777"/>
    </source>
</evidence>
<evidence type="ECO:0000259" key="14">
    <source>
        <dbReference type="PROSITE" id="PS50011"/>
    </source>
</evidence>
<protein>
    <recommendedName>
        <fullName evidence="18">Cysteine-rich receptor-like protein kinase 10</fullName>
    </recommendedName>
</protein>
<dbReference type="SUPFAM" id="SSF56112">
    <property type="entry name" value="Protein kinase-like (PK-like)"/>
    <property type="match status" value="1"/>
</dbReference>
<evidence type="ECO:0000256" key="12">
    <source>
        <dbReference type="ARBA" id="ARBA00023170"/>
    </source>
</evidence>
<keyword evidence="17" id="KW-1185">Reference proteome</keyword>
<dbReference type="GO" id="GO:0005524">
    <property type="term" value="F:ATP binding"/>
    <property type="evidence" value="ECO:0007669"/>
    <property type="project" value="UniProtKB-KW"/>
</dbReference>
<dbReference type="InterPro" id="IPR000719">
    <property type="entry name" value="Prot_kinase_dom"/>
</dbReference>
<keyword evidence="6" id="KW-0677">Repeat</keyword>
<dbReference type="Proteomes" id="UP000593564">
    <property type="component" value="Unassembled WGS sequence"/>
</dbReference>
<evidence type="ECO:0000256" key="4">
    <source>
        <dbReference type="ARBA" id="ARBA00022692"/>
    </source>
</evidence>
<keyword evidence="3" id="KW-0808">Transferase</keyword>
<evidence type="ECO:0000256" key="13">
    <source>
        <dbReference type="ARBA" id="ARBA00023180"/>
    </source>
</evidence>
<dbReference type="PROSITE" id="PS00108">
    <property type="entry name" value="PROTEIN_KINASE_ST"/>
    <property type="match status" value="1"/>
</dbReference>
<dbReference type="Gene3D" id="1.10.510.10">
    <property type="entry name" value="Transferase(Phosphotransferase) domain 1"/>
    <property type="match status" value="2"/>
</dbReference>
<dbReference type="PROSITE" id="PS50011">
    <property type="entry name" value="PROTEIN_KINASE_DOM"/>
    <property type="match status" value="1"/>
</dbReference>
<evidence type="ECO:0000256" key="9">
    <source>
        <dbReference type="ARBA" id="ARBA00022840"/>
    </source>
</evidence>
<evidence type="ECO:0000256" key="5">
    <source>
        <dbReference type="ARBA" id="ARBA00022729"/>
    </source>
</evidence>
<dbReference type="GO" id="GO:0004674">
    <property type="term" value="F:protein serine/threonine kinase activity"/>
    <property type="evidence" value="ECO:0007669"/>
    <property type="project" value="UniProtKB-KW"/>
</dbReference>
<dbReference type="SMART" id="SM00220">
    <property type="entry name" value="S_TKc"/>
    <property type="match status" value="1"/>
</dbReference>